<dbReference type="AlphaFoldDB" id="A0A8J3MZV1"/>
<keyword evidence="1" id="KW-0489">Methyltransferase</keyword>
<proteinExistence type="predicted"/>
<evidence type="ECO:0000313" key="5">
    <source>
        <dbReference type="EMBL" id="GHO90595.1"/>
    </source>
</evidence>
<evidence type="ECO:0000256" key="2">
    <source>
        <dbReference type="ARBA" id="ARBA00022679"/>
    </source>
</evidence>
<protein>
    <recommendedName>
        <fullName evidence="4">Methyltransferase domain-containing protein</fullName>
    </recommendedName>
</protein>
<dbReference type="PANTHER" id="PTHR43591:SF24">
    <property type="entry name" value="2-METHOXY-6-POLYPRENYL-1,4-BENZOQUINOL METHYLASE, MITOCHONDRIAL"/>
    <property type="match status" value="1"/>
</dbReference>
<dbReference type="InterPro" id="IPR023576">
    <property type="entry name" value="UbiE/COQ5_MeTrFase_CS"/>
</dbReference>
<name>A0A8J3MZV1_9CHLR</name>
<feature type="domain" description="Methyltransferase" evidence="4">
    <location>
        <begin position="53"/>
        <end position="149"/>
    </location>
</feature>
<dbReference type="GO" id="GO:0032259">
    <property type="term" value="P:methylation"/>
    <property type="evidence" value="ECO:0007669"/>
    <property type="project" value="UniProtKB-KW"/>
</dbReference>
<dbReference type="Proteomes" id="UP000597444">
    <property type="component" value="Unassembled WGS sequence"/>
</dbReference>
<dbReference type="CDD" id="cd02440">
    <property type="entry name" value="AdoMet_MTases"/>
    <property type="match status" value="1"/>
</dbReference>
<evidence type="ECO:0000256" key="3">
    <source>
        <dbReference type="ARBA" id="ARBA00022691"/>
    </source>
</evidence>
<sequence length="222" mass="24863">MTTTSNTQERFIPALSYHVLTPLYDPITQTLLREETWKLRLIAEATLQKGEQVLDLGCGTGTLTLMLKQQHPETTVVGLDADPEVLARAHKKLARAHLEVTLTQGRATDLPYLNTSFDCVVSSLLFHHLNEGQTRRTAREVIRVLRPGGRLLVADWGKADTFLMRLAFFPIQLLDGFATTQKNVEGALPSLFLDAGFEEVETIEVFHTLFGTLSLYQARKKS</sequence>
<reference evidence="5" key="1">
    <citation type="submission" date="2020-10" db="EMBL/GenBank/DDBJ databases">
        <title>Taxonomic study of unclassified bacteria belonging to the class Ktedonobacteria.</title>
        <authorList>
            <person name="Yabe S."/>
            <person name="Wang C.M."/>
            <person name="Zheng Y."/>
            <person name="Sakai Y."/>
            <person name="Cavaletti L."/>
            <person name="Monciardini P."/>
            <person name="Donadio S."/>
        </authorList>
    </citation>
    <scope>NUCLEOTIDE SEQUENCE</scope>
    <source>
        <strain evidence="5">ID150040</strain>
    </source>
</reference>
<comment type="caution">
    <text evidence="5">The sequence shown here is derived from an EMBL/GenBank/DDBJ whole genome shotgun (WGS) entry which is preliminary data.</text>
</comment>
<dbReference type="InterPro" id="IPR029063">
    <property type="entry name" value="SAM-dependent_MTases_sf"/>
</dbReference>
<keyword evidence="2" id="KW-0808">Transferase</keyword>
<keyword evidence="3" id="KW-0949">S-adenosyl-L-methionine</keyword>
<gene>
    <name evidence="5" type="ORF">KSF_006430</name>
</gene>
<organism evidence="5 6">
    <name type="scientific">Reticulibacter mediterranei</name>
    <dbReference type="NCBI Taxonomy" id="2778369"/>
    <lineage>
        <taxon>Bacteria</taxon>
        <taxon>Bacillati</taxon>
        <taxon>Chloroflexota</taxon>
        <taxon>Ktedonobacteria</taxon>
        <taxon>Ktedonobacterales</taxon>
        <taxon>Reticulibacteraceae</taxon>
        <taxon>Reticulibacter</taxon>
    </lineage>
</organism>
<dbReference type="PANTHER" id="PTHR43591">
    <property type="entry name" value="METHYLTRANSFERASE"/>
    <property type="match status" value="1"/>
</dbReference>
<dbReference type="RefSeq" id="WP_220201545.1">
    <property type="nucleotide sequence ID" value="NZ_BNJK01000001.1"/>
</dbReference>
<dbReference type="InterPro" id="IPR041698">
    <property type="entry name" value="Methyltransf_25"/>
</dbReference>
<keyword evidence="6" id="KW-1185">Reference proteome</keyword>
<accession>A0A8J3MZV1</accession>
<dbReference type="SUPFAM" id="SSF53335">
    <property type="entry name" value="S-adenosyl-L-methionine-dependent methyltransferases"/>
    <property type="match status" value="1"/>
</dbReference>
<dbReference type="PROSITE" id="PS01184">
    <property type="entry name" value="UBIE_2"/>
    <property type="match status" value="1"/>
</dbReference>
<dbReference type="Gene3D" id="3.40.50.150">
    <property type="entry name" value="Vaccinia Virus protein VP39"/>
    <property type="match status" value="1"/>
</dbReference>
<dbReference type="EMBL" id="BNJK01000001">
    <property type="protein sequence ID" value="GHO90595.1"/>
    <property type="molecule type" value="Genomic_DNA"/>
</dbReference>
<evidence type="ECO:0000259" key="4">
    <source>
        <dbReference type="Pfam" id="PF13649"/>
    </source>
</evidence>
<evidence type="ECO:0000256" key="1">
    <source>
        <dbReference type="ARBA" id="ARBA00022603"/>
    </source>
</evidence>
<dbReference type="Pfam" id="PF13649">
    <property type="entry name" value="Methyltransf_25"/>
    <property type="match status" value="1"/>
</dbReference>
<dbReference type="GO" id="GO:0008168">
    <property type="term" value="F:methyltransferase activity"/>
    <property type="evidence" value="ECO:0007669"/>
    <property type="project" value="UniProtKB-KW"/>
</dbReference>
<evidence type="ECO:0000313" key="6">
    <source>
        <dbReference type="Proteomes" id="UP000597444"/>
    </source>
</evidence>